<name>A0AAW1JGD2_POPJA</name>
<evidence type="ECO:0000256" key="1">
    <source>
        <dbReference type="SAM" id="MobiDB-lite"/>
    </source>
</evidence>
<organism evidence="2 3">
    <name type="scientific">Popillia japonica</name>
    <name type="common">Japanese beetle</name>
    <dbReference type="NCBI Taxonomy" id="7064"/>
    <lineage>
        <taxon>Eukaryota</taxon>
        <taxon>Metazoa</taxon>
        <taxon>Ecdysozoa</taxon>
        <taxon>Arthropoda</taxon>
        <taxon>Hexapoda</taxon>
        <taxon>Insecta</taxon>
        <taxon>Pterygota</taxon>
        <taxon>Neoptera</taxon>
        <taxon>Endopterygota</taxon>
        <taxon>Coleoptera</taxon>
        <taxon>Polyphaga</taxon>
        <taxon>Scarabaeiformia</taxon>
        <taxon>Scarabaeidae</taxon>
        <taxon>Rutelinae</taxon>
        <taxon>Popillia</taxon>
    </lineage>
</organism>
<protein>
    <submittedName>
        <fullName evidence="2">Uncharacterized protein</fullName>
    </submittedName>
</protein>
<sequence length="147" mass="16698">MDKADEEMSYDCAPENKEGEEWTSSGEGGENSDFSIDEENDLHKPWPRELISGELYQHGRKSCLAPGPRHKGTHTSLCLLGRYGRQSSQANKNNISVERGGECWMHWPRGFLPSNGKSGDPVAYISFRFQRWKLGTYGTKMIRTTRI</sequence>
<comment type="caution">
    <text evidence="2">The sequence shown here is derived from an EMBL/GenBank/DDBJ whole genome shotgun (WGS) entry which is preliminary data.</text>
</comment>
<dbReference type="EMBL" id="JASPKY010000394">
    <property type="protein sequence ID" value="KAK9702360.1"/>
    <property type="molecule type" value="Genomic_DNA"/>
</dbReference>
<evidence type="ECO:0000313" key="2">
    <source>
        <dbReference type="EMBL" id="KAK9702360.1"/>
    </source>
</evidence>
<dbReference type="AlphaFoldDB" id="A0AAW1JGD2"/>
<proteinExistence type="predicted"/>
<reference evidence="2 3" key="1">
    <citation type="journal article" date="2024" name="BMC Genomics">
        <title>De novo assembly and annotation of Popillia japonica's genome with initial clues to its potential as an invasive pest.</title>
        <authorList>
            <person name="Cucini C."/>
            <person name="Boschi S."/>
            <person name="Funari R."/>
            <person name="Cardaioli E."/>
            <person name="Iannotti N."/>
            <person name="Marturano G."/>
            <person name="Paoli F."/>
            <person name="Bruttini M."/>
            <person name="Carapelli A."/>
            <person name="Frati F."/>
            <person name="Nardi F."/>
        </authorList>
    </citation>
    <scope>NUCLEOTIDE SEQUENCE [LARGE SCALE GENOMIC DNA]</scope>
    <source>
        <strain evidence="2">DMR45628</strain>
    </source>
</reference>
<feature type="region of interest" description="Disordered" evidence="1">
    <location>
        <begin position="1"/>
        <end position="43"/>
    </location>
</feature>
<evidence type="ECO:0000313" key="3">
    <source>
        <dbReference type="Proteomes" id="UP001458880"/>
    </source>
</evidence>
<gene>
    <name evidence="2" type="ORF">QE152_g30004</name>
</gene>
<dbReference type="Proteomes" id="UP001458880">
    <property type="component" value="Unassembled WGS sequence"/>
</dbReference>
<accession>A0AAW1JGD2</accession>
<keyword evidence="3" id="KW-1185">Reference proteome</keyword>